<evidence type="ECO:0000313" key="1">
    <source>
        <dbReference type="EMBL" id="KAL2744686.1"/>
    </source>
</evidence>
<gene>
    <name evidence="1" type="ORF">V1477_007228</name>
</gene>
<dbReference type="Proteomes" id="UP001607303">
    <property type="component" value="Unassembled WGS sequence"/>
</dbReference>
<accession>A0ABD2CHX0</accession>
<evidence type="ECO:0000313" key="2">
    <source>
        <dbReference type="Proteomes" id="UP001607303"/>
    </source>
</evidence>
<organism evidence="1 2">
    <name type="scientific">Vespula maculifrons</name>
    <name type="common">Eastern yellow jacket</name>
    <name type="synonym">Wasp</name>
    <dbReference type="NCBI Taxonomy" id="7453"/>
    <lineage>
        <taxon>Eukaryota</taxon>
        <taxon>Metazoa</taxon>
        <taxon>Ecdysozoa</taxon>
        <taxon>Arthropoda</taxon>
        <taxon>Hexapoda</taxon>
        <taxon>Insecta</taxon>
        <taxon>Pterygota</taxon>
        <taxon>Neoptera</taxon>
        <taxon>Endopterygota</taxon>
        <taxon>Hymenoptera</taxon>
        <taxon>Apocrita</taxon>
        <taxon>Aculeata</taxon>
        <taxon>Vespoidea</taxon>
        <taxon>Vespidae</taxon>
        <taxon>Vespinae</taxon>
        <taxon>Vespula</taxon>
    </lineage>
</organism>
<keyword evidence="2" id="KW-1185">Reference proteome</keyword>
<comment type="caution">
    <text evidence="1">The sequence shown here is derived from an EMBL/GenBank/DDBJ whole genome shotgun (WGS) entry which is preliminary data.</text>
</comment>
<proteinExistence type="predicted"/>
<reference evidence="1 2" key="1">
    <citation type="journal article" date="2024" name="Ann. Entomol. Soc. Am.">
        <title>Genomic analyses of the southern and eastern yellowjacket wasps (Hymenoptera: Vespidae) reveal evolutionary signatures of social life.</title>
        <authorList>
            <person name="Catto M.A."/>
            <person name="Caine P.B."/>
            <person name="Orr S.E."/>
            <person name="Hunt B.G."/>
            <person name="Goodisman M.A.D."/>
        </authorList>
    </citation>
    <scope>NUCLEOTIDE SEQUENCE [LARGE SCALE GENOMIC DNA]</scope>
    <source>
        <strain evidence="1">232</strain>
        <tissue evidence="1">Head and thorax</tissue>
    </source>
</reference>
<evidence type="ECO:0008006" key="3">
    <source>
        <dbReference type="Google" id="ProtNLM"/>
    </source>
</evidence>
<name>A0ABD2CHX0_VESMC</name>
<dbReference type="EMBL" id="JAYRBN010000050">
    <property type="protein sequence ID" value="KAL2744686.1"/>
    <property type="molecule type" value="Genomic_DNA"/>
</dbReference>
<protein>
    <recommendedName>
        <fullName evidence="3">Ribosomal protein S19</fullName>
    </recommendedName>
</protein>
<sequence length="91" mass="10209">MINELNVKSHRVLARRAKATAHCQVNQLPVAFSGIRISLSRTVATGNRHTVSVVIPSIIEYLGYKLQDNLPYVNKLELGKKKQRVEGNRSI</sequence>
<dbReference type="AlphaFoldDB" id="A0ABD2CHX0"/>